<dbReference type="EMBL" id="WIQW01000218">
    <property type="protein sequence ID" value="KAF3077788.1"/>
    <property type="molecule type" value="Genomic_DNA"/>
</dbReference>
<gene>
    <name evidence="1" type="ORF">TWF102_004644</name>
</gene>
<protein>
    <submittedName>
        <fullName evidence="1">Uncharacterized protein</fullName>
    </submittedName>
</protein>
<dbReference type="Proteomes" id="UP000475325">
    <property type="component" value="Unassembled WGS sequence"/>
</dbReference>
<evidence type="ECO:0000313" key="1">
    <source>
        <dbReference type="EMBL" id="KAF3077788.1"/>
    </source>
</evidence>
<comment type="caution">
    <text evidence="1">The sequence shown here is derived from an EMBL/GenBank/DDBJ whole genome shotgun (WGS) entry which is preliminary data.</text>
</comment>
<reference evidence="1 2" key="1">
    <citation type="submission" date="2019-06" db="EMBL/GenBank/DDBJ databases">
        <authorList>
            <person name="Palmer J.M."/>
        </authorList>
    </citation>
    <scope>NUCLEOTIDE SEQUENCE [LARGE SCALE GENOMIC DNA]</scope>
    <source>
        <strain evidence="1 2">TWF102</strain>
    </source>
</reference>
<accession>A0A7C8N5C3</accession>
<evidence type="ECO:0000313" key="2">
    <source>
        <dbReference type="Proteomes" id="UP000475325"/>
    </source>
</evidence>
<name>A0A7C8N5C3_ORBOL</name>
<proteinExistence type="predicted"/>
<sequence length="96" mass="10381">MVVVEREWRDELNASMHVISGWLSAGRLSLLLFAGDEGHSSESGGFAQRDIARGLRISGSDGVDDTRQYGSSSSPKSNAFTILSYVIIATVYTVQV</sequence>
<organism evidence="1 2">
    <name type="scientific">Orbilia oligospora</name>
    <name type="common">Nematode-trapping fungus</name>
    <name type="synonym">Arthrobotrys oligospora</name>
    <dbReference type="NCBI Taxonomy" id="2813651"/>
    <lineage>
        <taxon>Eukaryota</taxon>
        <taxon>Fungi</taxon>
        <taxon>Dikarya</taxon>
        <taxon>Ascomycota</taxon>
        <taxon>Pezizomycotina</taxon>
        <taxon>Orbiliomycetes</taxon>
        <taxon>Orbiliales</taxon>
        <taxon>Orbiliaceae</taxon>
        <taxon>Orbilia</taxon>
    </lineage>
</organism>
<dbReference type="AlphaFoldDB" id="A0A7C8N5C3"/>